<evidence type="ECO:0000313" key="2">
    <source>
        <dbReference type="EMBL" id="STD12802.1"/>
    </source>
</evidence>
<feature type="transmembrane region" description="Helical" evidence="1">
    <location>
        <begin position="120"/>
        <end position="137"/>
    </location>
</feature>
<keyword evidence="1" id="KW-0812">Transmembrane</keyword>
<dbReference type="GO" id="GO:0005886">
    <property type="term" value="C:plasma membrane"/>
    <property type="evidence" value="ECO:0007669"/>
    <property type="project" value="TreeGrafter"/>
</dbReference>
<dbReference type="AlphaFoldDB" id="A0A7Z7LZ14"/>
<keyword evidence="1" id="KW-0472">Membrane</keyword>
<reference evidence="2 3" key="1">
    <citation type="submission" date="2018-06" db="EMBL/GenBank/DDBJ databases">
        <authorList>
            <consortium name="Pathogen Informatics"/>
            <person name="Doyle S."/>
        </authorList>
    </citation>
    <scope>NUCLEOTIDE SEQUENCE [LARGE SCALE GENOMIC DNA]</scope>
    <source>
        <strain evidence="2 3">NCTC10588</strain>
    </source>
</reference>
<dbReference type="InterPro" id="IPR005325">
    <property type="entry name" value="DUF308_memb"/>
</dbReference>
<feature type="transmembrane region" description="Helical" evidence="1">
    <location>
        <begin position="31"/>
        <end position="52"/>
    </location>
</feature>
<accession>A0A7Z7LZ14</accession>
<feature type="transmembrane region" description="Helical" evidence="1">
    <location>
        <begin position="64"/>
        <end position="82"/>
    </location>
</feature>
<feature type="transmembrane region" description="Helical" evidence="1">
    <location>
        <begin position="88"/>
        <end position="108"/>
    </location>
</feature>
<evidence type="ECO:0000256" key="1">
    <source>
        <dbReference type="SAM" id="Phobius"/>
    </source>
</evidence>
<keyword evidence="1" id="KW-1133">Transmembrane helix</keyword>
<feature type="transmembrane region" description="Helical" evidence="1">
    <location>
        <begin position="149"/>
        <end position="168"/>
    </location>
</feature>
<sequence>MPLKGWFLPLISGIFSVITGLYIFFINSDAYLLLNIFPGAALVISGLVRLFFALLNRKAINGWGWHLIYGMLILDMGIYLFIYTGVSIVFYIGFTSFLRSVILLGTAIDLKRHEHKNWKRIAIGSLAGVIFSIILLAEPLSFKDTSRPVLTGIFIATGISVGFLALEFKKVNSFYKKLKKLTLK</sequence>
<gene>
    <name evidence="2" type="ORF">NCTC10588_03655</name>
</gene>
<dbReference type="EMBL" id="UFYD01000001">
    <property type="protein sequence ID" value="STD12802.1"/>
    <property type="molecule type" value="Genomic_DNA"/>
</dbReference>
<dbReference type="Pfam" id="PF03729">
    <property type="entry name" value="DUF308"/>
    <property type="match status" value="1"/>
</dbReference>
<organism evidence="2 3">
    <name type="scientific">Elizabethkingia anophelis</name>
    <dbReference type="NCBI Taxonomy" id="1117645"/>
    <lineage>
        <taxon>Bacteria</taxon>
        <taxon>Pseudomonadati</taxon>
        <taxon>Bacteroidota</taxon>
        <taxon>Flavobacteriia</taxon>
        <taxon>Flavobacteriales</taxon>
        <taxon>Weeksellaceae</taxon>
        <taxon>Elizabethkingia</taxon>
    </lineage>
</organism>
<comment type="caution">
    <text evidence="2">The sequence shown here is derived from an EMBL/GenBank/DDBJ whole genome shotgun (WGS) entry which is preliminary data.</text>
</comment>
<dbReference type="Proteomes" id="UP000254876">
    <property type="component" value="Unassembled WGS sequence"/>
</dbReference>
<evidence type="ECO:0000313" key="3">
    <source>
        <dbReference type="Proteomes" id="UP000254876"/>
    </source>
</evidence>
<proteinExistence type="predicted"/>
<dbReference type="InterPro" id="IPR052712">
    <property type="entry name" value="Acid_resist_chaperone_HdeD"/>
</dbReference>
<dbReference type="PANTHER" id="PTHR34989:SF1">
    <property type="entry name" value="PROTEIN HDED"/>
    <property type="match status" value="1"/>
</dbReference>
<protein>
    <submittedName>
        <fullName evidence="2">Uncharacterized conserved protein</fullName>
    </submittedName>
</protein>
<name>A0A7Z7LZ14_9FLAO</name>
<feature type="transmembrane region" description="Helical" evidence="1">
    <location>
        <begin position="7"/>
        <end position="25"/>
    </location>
</feature>
<dbReference type="PANTHER" id="PTHR34989">
    <property type="entry name" value="PROTEIN HDED"/>
    <property type="match status" value="1"/>
</dbReference>